<dbReference type="VEuPathDB" id="FungiDB:CLCR_04451"/>
<dbReference type="EMBL" id="LGRB01000012">
    <property type="protein sequence ID" value="OCT48225.1"/>
    <property type="molecule type" value="Genomic_DNA"/>
</dbReference>
<evidence type="ECO:0000256" key="1">
    <source>
        <dbReference type="SAM" id="MobiDB-lite"/>
    </source>
</evidence>
<dbReference type="AlphaFoldDB" id="A0A1C1CI71"/>
<organism evidence="2 3">
    <name type="scientific">Cladophialophora carrionii</name>
    <dbReference type="NCBI Taxonomy" id="86049"/>
    <lineage>
        <taxon>Eukaryota</taxon>
        <taxon>Fungi</taxon>
        <taxon>Dikarya</taxon>
        <taxon>Ascomycota</taxon>
        <taxon>Pezizomycotina</taxon>
        <taxon>Eurotiomycetes</taxon>
        <taxon>Chaetothyriomycetidae</taxon>
        <taxon>Chaetothyriales</taxon>
        <taxon>Herpotrichiellaceae</taxon>
        <taxon>Cladophialophora</taxon>
    </lineage>
</organism>
<comment type="caution">
    <text evidence="2">The sequence shown here is derived from an EMBL/GenBank/DDBJ whole genome shotgun (WGS) entry which is preliminary data.</text>
</comment>
<name>A0A1C1CI71_9EURO</name>
<evidence type="ECO:0000313" key="2">
    <source>
        <dbReference type="EMBL" id="OCT48225.1"/>
    </source>
</evidence>
<keyword evidence="3" id="KW-1185">Reference proteome</keyword>
<proteinExistence type="predicted"/>
<feature type="compositionally biased region" description="Basic and acidic residues" evidence="1">
    <location>
        <begin position="57"/>
        <end position="68"/>
    </location>
</feature>
<gene>
    <name evidence="2" type="ORF">CLCR_04451</name>
</gene>
<protein>
    <submittedName>
        <fullName evidence="2">Uncharacterized protein</fullName>
    </submittedName>
</protein>
<sequence length="99" mass="10668">MPRRGAYTKLGNKTSPPDLRPPSYQSPRSEAAKIAKTSKQTTSQGPSSSGLAHSRAKGRERGALSSVDREINIMEGFAMCSAQRVESSRTFDLALSLRG</sequence>
<accession>A0A1C1CI71</accession>
<evidence type="ECO:0000313" key="3">
    <source>
        <dbReference type="Proteomes" id="UP000094526"/>
    </source>
</evidence>
<feature type="compositionally biased region" description="Polar residues" evidence="1">
    <location>
        <begin position="37"/>
        <end position="51"/>
    </location>
</feature>
<dbReference type="Proteomes" id="UP000094526">
    <property type="component" value="Unassembled WGS sequence"/>
</dbReference>
<feature type="region of interest" description="Disordered" evidence="1">
    <location>
        <begin position="1"/>
        <end position="68"/>
    </location>
</feature>
<reference evidence="3" key="1">
    <citation type="submission" date="2015-07" db="EMBL/GenBank/DDBJ databases">
        <authorList>
            <person name="Teixeira M.M."/>
            <person name="Souza R.C."/>
            <person name="Almeida L.G."/>
            <person name="Vicente V.A."/>
            <person name="de Hoog S."/>
            <person name="Bocca A.L."/>
            <person name="de Almeida S.R."/>
            <person name="Vasconcelos A.T."/>
            <person name="Felipe M.S."/>
        </authorList>
    </citation>
    <scope>NUCLEOTIDE SEQUENCE [LARGE SCALE GENOMIC DNA]</scope>
    <source>
        <strain evidence="3">KSF</strain>
    </source>
</reference>